<dbReference type="AlphaFoldDB" id="A0A812VH25"/>
<comment type="caution">
    <text evidence="2">The sequence shown here is derived from an EMBL/GenBank/DDBJ whole genome shotgun (WGS) entry which is preliminary data.</text>
</comment>
<evidence type="ECO:0000313" key="2">
    <source>
        <dbReference type="EMBL" id="CAE7640708.1"/>
    </source>
</evidence>
<dbReference type="EMBL" id="CAJNIZ010042849">
    <property type="protein sequence ID" value="CAE7640708.1"/>
    <property type="molecule type" value="Genomic_DNA"/>
</dbReference>
<sequence length="652" mass="74812">MAGITNWVHPAVALLPPPGGSNTVSFRDGQENGDADVQHQRELKFPEQSNSQALSLAEISGLAKPRAVPPAFIPPTQNNVYTKEQLKDWGYPEYDSKYDDAGWLSQQFRREADDPRENPNFFLTHEDPEFWNNAARKPHMKALMQSDDHWKLRKNTWLQQFQEVQTTNQFRRELADCLDECTMATRRLVTPMLHYRAVEAYLMQVVRQAQERGVPFPQFVEAPETQRMLFDFRNTVDTEGDKGADRIFQDWHQRGLKEKAAADERRKIQGPQADSSMKEVHDGLSFATKYRKDGVVEWERGNAEDALKAWRLGCEALERIRVPETHASEQKFFSEVRVALLKNRALAALKLNCWQEALEAAEDVLKTDDQDHKAWFRKACALEGLGRLQEVEKCLKMIDSIAVGRPDRDRLERETSAKREKVQALLSRDEASQQRMLKLGLQKGLFSQERSADASVPTKAQKALPQPDVLSQTPALQNLDDTSRKRLTHDGAEELLKELELAYSEPNFREQVRKLARDVNDQEEFVQYLNQVALPVQKPVLERWGFEATEVGVTEMRRAIQDHTVGDDAKLKRQAQATTRALYGEMYNAVRGGKSARERGAPTAASFVPEKDRLKEAEKRLQRRLRGEDPNSDEESKKKDDPSRLYAHWRAR</sequence>
<reference evidence="2" key="1">
    <citation type="submission" date="2021-02" db="EMBL/GenBank/DDBJ databases">
        <authorList>
            <person name="Dougan E. K."/>
            <person name="Rhodes N."/>
            <person name="Thang M."/>
            <person name="Chan C."/>
        </authorList>
    </citation>
    <scope>NUCLEOTIDE SEQUENCE</scope>
</reference>
<dbReference type="Gene3D" id="1.25.40.10">
    <property type="entry name" value="Tetratricopeptide repeat domain"/>
    <property type="match status" value="1"/>
</dbReference>
<name>A0A812VH25_SYMPI</name>
<evidence type="ECO:0000256" key="1">
    <source>
        <dbReference type="SAM" id="MobiDB-lite"/>
    </source>
</evidence>
<feature type="region of interest" description="Disordered" evidence="1">
    <location>
        <begin position="592"/>
        <end position="652"/>
    </location>
</feature>
<dbReference type="InterPro" id="IPR011990">
    <property type="entry name" value="TPR-like_helical_dom_sf"/>
</dbReference>
<proteinExistence type="predicted"/>
<dbReference type="SUPFAM" id="SSF48452">
    <property type="entry name" value="TPR-like"/>
    <property type="match status" value="1"/>
</dbReference>
<keyword evidence="3" id="KW-1185">Reference proteome</keyword>
<dbReference type="OrthoDB" id="427048at2759"/>
<dbReference type="InterPro" id="IPR050754">
    <property type="entry name" value="FKBP4/5/8-like"/>
</dbReference>
<protein>
    <recommendedName>
        <fullName evidence="4">Protein C10</fullName>
    </recommendedName>
</protein>
<organism evidence="2 3">
    <name type="scientific">Symbiodinium pilosum</name>
    <name type="common">Dinoflagellate</name>
    <dbReference type="NCBI Taxonomy" id="2952"/>
    <lineage>
        <taxon>Eukaryota</taxon>
        <taxon>Sar</taxon>
        <taxon>Alveolata</taxon>
        <taxon>Dinophyceae</taxon>
        <taxon>Suessiales</taxon>
        <taxon>Symbiodiniaceae</taxon>
        <taxon>Symbiodinium</taxon>
    </lineage>
</organism>
<dbReference type="PANTHER" id="PTHR46512">
    <property type="entry name" value="PEPTIDYLPROLYL ISOMERASE"/>
    <property type="match status" value="1"/>
</dbReference>
<accession>A0A812VH25</accession>
<gene>
    <name evidence="2" type="ORF">SPIL2461_LOCUS16961</name>
</gene>
<evidence type="ECO:0000313" key="3">
    <source>
        <dbReference type="Proteomes" id="UP000649617"/>
    </source>
</evidence>
<dbReference type="Proteomes" id="UP000649617">
    <property type="component" value="Unassembled WGS sequence"/>
</dbReference>
<evidence type="ECO:0008006" key="4">
    <source>
        <dbReference type="Google" id="ProtNLM"/>
    </source>
</evidence>
<feature type="compositionally biased region" description="Basic and acidic residues" evidence="1">
    <location>
        <begin position="609"/>
        <end position="643"/>
    </location>
</feature>